<reference evidence="3 5" key="2">
    <citation type="journal article" date="2013" name="Nature">
        <title>Insights into bilaterian evolution from three spiralian genomes.</title>
        <authorList>
            <person name="Simakov O."/>
            <person name="Marletaz F."/>
            <person name="Cho S.J."/>
            <person name="Edsinger-Gonzales E."/>
            <person name="Havlak P."/>
            <person name="Hellsten U."/>
            <person name="Kuo D.H."/>
            <person name="Larsson T."/>
            <person name="Lv J."/>
            <person name="Arendt D."/>
            <person name="Savage R."/>
            <person name="Osoegawa K."/>
            <person name="de Jong P."/>
            <person name="Grimwood J."/>
            <person name="Chapman J.A."/>
            <person name="Shapiro H."/>
            <person name="Aerts A."/>
            <person name="Otillar R.P."/>
            <person name="Terry A.Y."/>
            <person name="Boore J.L."/>
            <person name="Grigoriev I.V."/>
            <person name="Lindberg D.R."/>
            <person name="Seaver E.C."/>
            <person name="Weisblat D.A."/>
            <person name="Putnam N.H."/>
            <person name="Rokhsar D.S."/>
        </authorList>
    </citation>
    <scope>NUCLEOTIDE SEQUENCE</scope>
    <source>
        <strain evidence="3 5">I ESC-2004</strain>
    </source>
</reference>
<dbReference type="PROSITE" id="PS50234">
    <property type="entry name" value="VWFA"/>
    <property type="match status" value="6"/>
</dbReference>
<dbReference type="InterPro" id="IPR002035">
    <property type="entry name" value="VWF_A"/>
</dbReference>
<dbReference type="EnsemblMetazoa" id="CapteT196447">
    <property type="protein sequence ID" value="CapteP196447"/>
    <property type="gene ID" value="CapteG196447"/>
</dbReference>
<evidence type="ECO:0000259" key="2">
    <source>
        <dbReference type="PROSITE" id="PS50234"/>
    </source>
</evidence>
<dbReference type="PANTHER" id="PTHR24020">
    <property type="entry name" value="COLLAGEN ALPHA"/>
    <property type="match status" value="1"/>
</dbReference>
<keyword evidence="1" id="KW-0732">Signal</keyword>
<evidence type="ECO:0000313" key="5">
    <source>
        <dbReference type="Proteomes" id="UP000014760"/>
    </source>
</evidence>
<feature type="domain" description="VWFA" evidence="2">
    <location>
        <begin position="232"/>
        <end position="410"/>
    </location>
</feature>
<dbReference type="Gene3D" id="3.40.50.410">
    <property type="entry name" value="von Willebrand factor, type A domain"/>
    <property type="match status" value="6"/>
</dbReference>
<reference evidence="4" key="3">
    <citation type="submission" date="2015-06" db="UniProtKB">
        <authorList>
            <consortium name="EnsemblMetazoa"/>
        </authorList>
    </citation>
    <scope>IDENTIFICATION</scope>
</reference>
<evidence type="ECO:0000313" key="3">
    <source>
        <dbReference type="EMBL" id="ELU12436.1"/>
    </source>
</evidence>
<sequence>MRKHLLTLLIVLLYNYKQTTSATSLKSFREFLRSGDEDCNSDVIFVVDESGSISPTQYEEMIQFIKDVVAEMESFGSNDIIYGVVSFSWKADVDISLDERMDGAEFSASLENAIKPQAEMSTRTDLGIENAISDFELCGRSGSKRVMVILTDGVPNDEELAQAAATRAKEIYKITITAVCIGCNVEQLHAMVSEPKDSNIIDAKNFANIALFVSDLANSICPPKGRKICDCDLVFVMDGSSSMSEEDGVNIEQFVRDVVMTFENMGNRGMHFGAVVFSTQSAIRISLGQNMDTQTFSNSISLDRNGLGYQTKTHLGIQAAIGDFQRNGHDNHCWLMVILSDGAPCCSIGDDELAKNAADDAKRQGIEIFSVCIGRDCDDFQLKEMVSDDIDDHYLQTVETSALPEYVKDLVDIMCPDPCFETPADVIFMLDHSKFHETFVGLRSFIEKIAEKVATSSFSLRIGVITFNEEVSHVILPTPFIGRLLADLDDALSTSLNFGGYGSMYPPMKKMLEIFTDVTQKRDGARLIGIMVSDFNTTNQADVESITNHAKGYEGVEMISLSVGAWQNPGLIQFMASEPKDDHIYQLSNAEDLKDIVNLMVKTFCVPSYCVHVPLDVVFVIDWSSALKENFILMAQGFLKDVYARLGIYTTNTRMGVVLIGSVARHYITLENQDDIKAKLNALPAMLTDNTDLDAGLLLMIEQFEMYGNEVAQWMGVVLTNGKQPFGKRADEAREMSIKIISIAIGDEVSLTGLADLAGVDGKVLSIKSYVALKSPPCEAADVIFLIDQTTSIHEADYYVQMQFVIDIAYRLLDYKEARVGAFAYNSRPYLITPLSDENERETFAKAITDHPYFPGMPTYIFYAIEAARDHFKDEGRQGVEHIMIVISDGYTQFSQATIHEAELSRDENIRIAAVAVTERPNMKLLKSIVSRPQNKYIFTAKNYVSLKKLENSVMKLICTPPCKDKVSVVFVIDKSYSIHESLFNETRDLVHEAADVLFDNAPNAVLAAVVFDGRVESTPLTPIASTFHSSLDSLVWPTEDFTKTGRALFEAFMYARSLVPNGFKPVVVLLSDGAATDTATFLLTTTTLQASDVRIVAIGIGPDVNEYMLSAIASRPVRDNVIITKGKPLLPFITKLASMVCNGEQPTHKKICGNTLILTEISMCCNGVPQKKPNGIPGCCGSESYNLNTHWCCNGTIGARDQDSKTCPPSGCYDETKYICCEGSLSSLNGRNMACCGTLSYDTALYTCCNGQVADMALGSSHLLDCCGGVQYNILIDHCCNGVLTPTDMNSESHICIVHEKLNMTGCFGSSWVVGSPEQKPGTGV</sequence>
<dbReference type="Proteomes" id="UP000014760">
    <property type="component" value="Unassembled WGS sequence"/>
</dbReference>
<dbReference type="SMART" id="SM00327">
    <property type="entry name" value="VWA"/>
    <property type="match status" value="6"/>
</dbReference>
<feature type="domain" description="VWFA" evidence="2">
    <location>
        <begin position="968"/>
        <end position="1141"/>
    </location>
</feature>
<dbReference type="Pfam" id="PF00092">
    <property type="entry name" value="VWA"/>
    <property type="match status" value="6"/>
</dbReference>
<organism evidence="3">
    <name type="scientific">Capitella teleta</name>
    <name type="common">Polychaete worm</name>
    <dbReference type="NCBI Taxonomy" id="283909"/>
    <lineage>
        <taxon>Eukaryota</taxon>
        <taxon>Metazoa</taxon>
        <taxon>Spiralia</taxon>
        <taxon>Lophotrochozoa</taxon>
        <taxon>Annelida</taxon>
        <taxon>Polychaeta</taxon>
        <taxon>Sedentaria</taxon>
        <taxon>Scolecida</taxon>
        <taxon>Capitellidae</taxon>
        <taxon>Capitella</taxon>
    </lineage>
</organism>
<dbReference type="STRING" id="283909.R7V7T8"/>
<keyword evidence="5" id="KW-1185">Reference proteome</keyword>
<dbReference type="HOGENOM" id="CLU_258506_0_0_1"/>
<evidence type="ECO:0000313" key="4">
    <source>
        <dbReference type="EnsemblMetazoa" id="CapteP196447"/>
    </source>
</evidence>
<dbReference type="Pfam" id="PF24748">
    <property type="entry name" value="Galaxin_repeat"/>
    <property type="match status" value="1"/>
</dbReference>
<dbReference type="InterPro" id="IPR036465">
    <property type="entry name" value="vWFA_dom_sf"/>
</dbReference>
<evidence type="ECO:0000256" key="1">
    <source>
        <dbReference type="SAM" id="SignalP"/>
    </source>
</evidence>
<feature type="domain" description="VWFA" evidence="2">
    <location>
        <begin position="782"/>
        <end position="954"/>
    </location>
</feature>
<dbReference type="CDD" id="cd00198">
    <property type="entry name" value="vWFA"/>
    <property type="match status" value="5"/>
</dbReference>
<dbReference type="InterPro" id="IPR050525">
    <property type="entry name" value="ECM_Assembly_Org"/>
</dbReference>
<feature type="chain" id="PRO_5008788749" description="VWFA domain-containing protein" evidence="1">
    <location>
        <begin position="22"/>
        <end position="1326"/>
    </location>
</feature>
<feature type="domain" description="VWFA" evidence="2">
    <location>
        <begin position="425"/>
        <end position="600"/>
    </location>
</feature>
<accession>R7V7T8</accession>
<feature type="domain" description="VWFA" evidence="2">
    <location>
        <begin position="616"/>
        <end position="784"/>
    </location>
</feature>
<proteinExistence type="predicted"/>
<dbReference type="PANTHER" id="PTHR24020:SF20">
    <property type="entry name" value="PH DOMAIN-CONTAINING PROTEIN"/>
    <property type="match status" value="1"/>
</dbReference>
<gene>
    <name evidence="3" type="ORF">CAPTEDRAFT_196447</name>
</gene>
<dbReference type="InterPro" id="IPR056601">
    <property type="entry name" value="Galaxin_dom"/>
</dbReference>
<dbReference type="EMBL" id="AMQN01005400">
    <property type="status" value="NOT_ANNOTATED_CDS"/>
    <property type="molecule type" value="Genomic_DNA"/>
</dbReference>
<feature type="signal peptide" evidence="1">
    <location>
        <begin position="1"/>
        <end position="21"/>
    </location>
</feature>
<dbReference type="OrthoDB" id="6091778at2759"/>
<reference evidence="5" key="1">
    <citation type="submission" date="2012-12" db="EMBL/GenBank/DDBJ databases">
        <authorList>
            <person name="Hellsten U."/>
            <person name="Grimwood J."/>
            <person name="Chapman J.A."/>
            <person name="Shapiro H."/>
            <person name="Aerts A."/>
            <person name="Otillar R.P."/>
            <person name="Terry A.Y."/>
            <person name="Boore J.L."/>
            <person name="Simakov O."/>
            <person name="Marletaz F."/>
            <person name="Cho S.-J."/>
            <person name="Edsinger-Gonzales E."/>
            <person name="Havlak P."/>
            <person name="Kuo D.-H."/>
            <person name="Larsson T."/>
            <person name="Lv J."/>
            <person name="Arendt D."/>
            <person name="Savage R."/>
            <person name="Osoegawa K."/>
            <person name="de Jong P."/>
            <person name="Lindberg D.R."/>
            <person name="Seaver E.C."/>
            <person name="Weisblat D.A."/>
            <person name="Putnam N.H."/>
            <person name="Grigoriev I.V."/>
            <person name="Rokhsar D.S."/>
        </authorList>
    </citation>
    <scope>NUCLEOTIDE SEQUENCE</scope>
    <source>
        <strain evidence="5">I ESC-2004</strain>
    </source>
</reference>
<protein>
    <recommendedName>
        <fullName evidence="2">VWFA domain-containing protein</fullName>
    </recommendedName>
</protein>
<dbReference type="PRINTS" id="PR00453">
    <property type="entry name" value="VWFADOMAIN"/>
</dbReference>
<dbReference type="SUPFAM" id="SSF53300">
    <property type="entry name" value="vWA-like"/>
    <property type="match status" value="6"/>
</dbReference>
<dbReference type="EMBL" id="KB295955">
    <property type="protein sequence ID" value="ELU12436.1"/>
    <property type="molecule type" value="Genomic_DNA"/>
</dbReference>
<name>R7V7T8_CAPTE</name>
<feature type="domain" description="VWFA" evidence="2">
    <location>
        <begin position="42"/>
        <end position="220"/>
    </location>
</feature>